<organism evidence="1 2">
    <name type="scientific">Pleurodeles waltl</name>
    <name type="common">Iberian ribbed newt</name>
    <dbReference type="NCBI Taxonomy" id="8319"/>
    <lineage>
        <taxon>Eukaryota</taxon>
        <taxon>Metazoa</taxon>
        <taxon>Chordata</taxon>
        <taxon>Craniata</taxon>
        <taxon>Vertebrata</taxon>
        <taxon>Euteleostomi</taxon>
        <taxon>Amphibia</taxon>
        <taxon>Batrachia</taxon>
        <taxon>Caudata</taxon>
        <taxon>Salamandroidea</taxon>
        <taxon>Salamandridae</taxon>
        <taxon>Pleurodelinae</taxon>
        <taxon>Pleurodeles</taxon>
    </lineage>
</organism>
<dbReference type="AlphaFoldDB" id="A0AAV7P598"/>
<gene>
    <name evidence="1" type="ORF">NDU88_009017</name>
</gene>
<reference evidence="1" key="1">
    <citation type="journal article" date="2022" name="bioRxiv">
        <title>Sequencing and chromosome-scale assembly of the giantPleurodeles waltlgenome.</title>
        <authorList>
            <person name="Brown T."/>
            <person name="Elewa A."/>
            <person name="Iarovenko S."/>
            <person name="Subramanian E."/>
            <person name="Araus A.J."/>
            <person name="Petzold A."/>
            <person name="Susuki M."/>
            <person name="Suzuki K.-i.T."/>
            <person name="Hayashi T."/>
            <person name="Toyoda A."/>
            <person name="Oliveira C."/>
            <person name="Osipova E."/>
            <person name="Leigh N.D."/>
            <person name="Simon A."/>
            <person name="Yun M.H."/>
        </authorList>
    </citation>
    <scope>NUCLEOTIDE SEQUENCE</scope>
    <source>
        <strain evidence="1">20211129_DDA</strain>
        <tissue evidence="1">Liver</tissue>
    </source>
</reference>
<dbReference type="EMBL" id="JANPWB010000012">
    <property type="protein sequence ID" value="KAJ1120868.1"/>
    <property type="molecule type" value="Genomic_DNA"/>
</dbReference>
<dbReference type="PANTHER" id="PTHR40472">
    <property type="entry name" value="RICIN B-TYPE LECTIN DOMAIN-CONTAINING PROTEIN"/>
    <property type="match status" value="1"/>
</dbReference>
<evidence type="ECO:0000313" key="1">
    <source>
        <dbReference type="EMBL" id="KAJ1120868.1"/>
    </source>
</evidence>
<dbReference type="InterPro" id="IPR039051">
    <property type="entry name" value="SE-CTX-like"/>
</dbReference>
<comment type="caution">
    <text evidence="1">The sequence shown here is derived from an EMBL/GenBank/DDBJ whole genome shotgun (WGS) entry which is preliminary data.</text>
</comment>
<evidence type="ECO:0000313" key="2">
    <source>
        <dbReference type="Proteomes" id="UP001066276"/>
    </source>
</evidence>
<accession>A0AAV7P598</accession>
<proteinExistence type="predicted"/>
<dbReference type="Proteomes" id="UP001066276">
    <property type="component" value="Chromosome 8"/>
</dbReference>
<dbReference type="PANTHER" id="PTHR40472:SF6">
    <property type="entry name" value="RICIN B-TYPE LECTIN DOMAIN-CONTAINING PROTEIN"/>
    <property type="match status" value="1"/>
</dbReference>
<name>A0AAV7P598_PLEWA</name>
<protein>
    <submittedName>
        <fullName evidence="1">Uncharacterized protein</fullName>
    </submittedName>
</protein>
<keyword evidence="2" id="KW-1185">Reference proteome</keyword>
<sequence length="449" mass="50408">MKVGSGGCHSGDIVLFASFVCRKITWPIQGSHRCDKVGARPGPVPFPCPTAESGDQISSKERSVETRRNLLQAEMALFGKVLEPAGYMQSMKSVVLGIEAYIQGVAKPEEIEFVKKNLDAINKELVAVKGLMHDSDVVYCEDNITVVYYQLDTVVRADKQFTKKETEVFTQYVADYKIERQLNALYNRLLGVSVLANQTTLLEQVILDHKPRRWEMMIFCEKINFVIGIGLLCLFTHASLTGRDGALMMARWSDKMAALYQRMKVVSKECFHYFKEQAKSDIEKFVEAKGKMKNDEIASGILKTLEKNYDWLRWAVMVSDSSVESSEEVLVKGSFISVTQDCGLQVVVCYSESPSSLDKNKTHHLIGELEWKLPNPPPEVYANIEADPNYAKTYLAQRMLQKLDEGLGEGVTIHVVPGKLVMKGNFPQASSVLYEYKHRLATGTVCIFG</sequence>